<keyword evidence="3" id="KW-0731">Sigma factor</keyword>
<dbReference type="InterPro" id="IPR014284">
    <property type="entry name" value="RNA_pol_sigma-70_dom"/>
</dbReference>
<dbReference type="InterPro" id="IPR013249">
    <property type="entry name" value="RNA_pol_sigma70_r4_t2"/>
</dbReference>
<comment type="similarity">
    <text evidence="1">Belongs to the sigma-70 factor family. ECF subfamily.</text>
</comment>
<organism evidence="7 8">
    <name type="scientific">uncultured phage cr6_1</name>
    <dbReference type="NCBI Taxonomy" id="2772085"/>
    <lineage>
        <taxon>Viruses</taxon>
        <taxon>Duplodnaviria</taxon>
        <taxon>Heunggongvirae</taxon>
        <taxon>Uroviricota</taxon>
        <taxon>Caudoviricetes</taxon>
        <taxon>Crassvirales</taxon>
        <taxon>Suoliviridae</taxon>
        <taxon>Bearivirinae</taxon>
        <taxon>Afonbuvirus</taxon>
        <taxon>Afonbuvirus faecalis</taxon>
    </lineage>
</organism>
<feature type="domain" description="RNA polymerase sigma-70 region 2" evidence="5">
    <location>
        <begin position="23"/>
        <end position="90"/>
    </location>
</feature>
<dbReference type="InterPro" id="IPR013324">
    <property type="entry name" value="RNA_pol_sigma_r3/r4-like"/>
</dbReference>
<sequence>MTQEIIDLVEQAKQGSQKAFSKLYYKYKTDIWYTIMGVVKNTDVADDLTSVVFTKAYEKLSMYTQHISFNMWLKTIAVNASIDYIRRNKKEQLNNYVDEDENSIQLSTLERSPEEDLILKEKLDIVLQAIPTLKKKYRDLINARIDGMSYKEIASKLAMNELAVKGDLNKARQKLKQKTDY</sequence>
<dbReference type="GO" id="GO:0006352">
    <property type="term" value="P:DNA-templated transcription initiation"/>
    <property type="evidence" value="ECO:0007669"/>
    <property type="project" value="InterPro"/>
</dbReference>
<evidence type="ECO:0000259" key="5">
    <source>
        <dbReference type="Pfam" id="PF04542"/>
    </source>
</evidence>
<dbReference type="RefSeq" id="YP_010112684.1">
    <property type="nucleotide sequence ID" value="NC_055894.1"/>
</dbReference>
<dbReference type="GeneID" id="65131164"/>
<accession>A0A7M1RTV4</accession>
<dbReference type="Gene3D" id="1.10.10.10">
    <property type="entry name" value="Winged helix-like DNA-binding domain superfamily/Winged helix DNA-binding domain"/>
    <property type="match status" value="1"/>
</dbReference>
<dbReference type="InterPro" id="IPR039425">
    <property type="entry name" value="RNA_pol_sigma-70-like"/>
</dbReference>
<reference evidence="7 8" key="1">
    <citation type="submission" date="2020-07" db="EMBL/GenBank/DDBJ databases">
        <title>Taxonomic proposal: Crassvirales, a new order of highly abundant and diverse bacterial viruses.</title>
        <authorList>
            <person name="Shkoporov A.N."/>
            <person name="Stockdale S.R."/>
            <person name="Guerin E."/>
            <person name="Ross R.P."/>
            <person name="Hill C."/>
        </authorList>
    </citation>
    <scope>NUCLEOTIDE SEQUENCE [LARGE SCALE GENOMIC DNA]</scope>
</reference>
<dbReference type="EMBL" id="MT774401">
    <property type="protein sequence ID" value="QOR57232.1"/>
    <property type="molecule type" value="Genomic_DNA"/>
</dbReference>
<dbReference type="InterPro" id="IPR007627">
    <property type="entry name" value="RNA_pol_sigma70_r2"/>
</dbReference>
<dbReference type="SUPFAM" id="SSF88946">
    <property type="entry name" value="Sigma2 domain of RNA polymerase sigma factors"/>
    <property type="match status" value="1"/>
</dbReference>
<dbReference type="GO" id="GO:0016987">
    <property type="term" value="F:sigma factor activity"/>
    <property type="evidence" value="ECO:0007669"/>
    <property type="project" value="UniProtKB-KW"/>
</dbReference>
<evidence type="ECO:0000256" key="4">
    <source>
        <dbReference type="ARBA" id="ARBA00023163"/>
    </source>
</evidence>
<evidence type="ECO:0000259" key="6">
    <source>
        <dbReference type="Pfam" id="PF08281"/>
    </source>
</evidence>
<dbReference type="PANTHER" id="PTHR43133">
    <property type="entry name" value="RNA POLYMERASE ECF-TYPE SIGMA FACTO"/>
    <property type="match status" value="1"/>
</dbReference>
<dbReference type="GO" id="GO:0003677">
    <property type="term" value="F:DNA binding"/>
    <property type="evidence" value="ECO:0007669"/>
    <property type="project" value="InterPro"/>
</dbReference>
<dbReference type="Gene3D" id="1.10.1740.10">
    <property type="match status" value="1"/>
</dbReference>
<dbReference type="InterPro" id="IPR013325">
    <property type="entry name" value="RNA_pol_sigma_r2"/>
</dbReference>
<evidence type="ECO:0000256" key="3">
    <source>
        <dbReference type="ARBA" id="ARBA00023082"/>
    </source>
</evidence>
<proteinExistence type="inferred from homology"/>
<keyword evidence="2" id="KW-0805">Transcription regulation</keyword>
<keyword evidence="8" id="KW-1185">Reference proteome</keyword>
<keyword evidence="4" id="KW-0804">Transcription</keyword>
<dbReference type="SUPFAM" id="SSF88659">
    <property type="entry name" value="Sigma3 and sigma4 domains of RNA polymerase sigma factors"/>
    <property type="match status" value="1"/>
</dbReference>
<dbReference type="Pfam" id="PF04542">
    <property type="entry name" value="Sigma70_r2"/>
    <property type="match status" value="1"/>
</dbReference>
<dbReference type="Proteomes" id="UP000593734">
    <property type="component" value="Segment"/>
</dbReference>
<protein>
    <submittedName>
        <fullName evidence="7">RNA polymerase sigma factor</fullName>
    </submittedName>
</protein>
<dbReference type="Pfam" id="PF08281">
    <property type="entry name" value="Sigma70_r4_2"/>
    <property type="match status" value="1"/>
</dbReference>
<dbReference type="PANTHER" id="PTHR43133:SF51">
    <property type="entry name" value="RNA POLYMERASE SIGMA FACTOR"/>
    <property type="match status" value="1"/>
</dbReference>
<feature type="domain" description="RNA polymerase sigma factor 70 region 4 type 2" evidence="6">
    <location>
        <begin position="124"/>
        <end position="175"/>
    </location>
</feature>
<dbReference type="NCBIfam" id="TIGR02937">
    <property type="entry name" value="sigma70-ECF"/>
    <property type="match status" value="1"/>
</dbReference>
<evidence type="ECO:0000256" key="2">
    <source>
        <dbReference type="ARBA" id="ARBA00023015"/>
    </source>
</evidence>
<evidence type="ECO:0000313" key="8">
    <source>
        <dbReference type="Proteomes" id="UP000593734"/>
    </source>
</evidence>
<evidence type="ECO:0000256" key="1">
    <source>
        <dbReference type="ARBA" id="ARBA00010641"/>
    </source>
</evidence>
<evidence type="ECO:0000313" key="7">
    <source>
        <dbReference type="EMBL" id="QOR57232.1"/>
    </source>
</evidence>
<name>A0A7M1RTV4_9CAUD</name>
<dbReference type="KEGG" id="vg:65131164"/>
<dbReference type="InterPro" id="IPR036388">
    <property type="entry name" value="WH-like_DNA-bd_sf"/>
</dbReference>